<sequence>MNASPAGPQPSSASQALVLFAHGARDARWREPFDRLHDKLVAAMPQCEVRLAFLELMSPALPETIGALADEGVADITVVPVFFGQGGHLRRDLPALLDACRAQYPATRIRSVAAVGEADSVLDAIAAYCAASLSPA</sequence>
<dbReference type="CDD" id="cd03416">
    <property type="entry name" value="CbiX_SirB_N"/>
    <property type="match status" value="1"/>
</dbReference>
<dbReference type="EMBL" id="CAJZAH010000003">
    <property type="protein sequence ID" value="CAG9177458.1"/>
    <property type="molecule type" value="Genomic_DNA"/>
</dbReference>
<keyword evidence="2" id="KW-0456">Lyase</keyword>
<dbReference type="SUPFAM" id="SSF53800">
    <property type="entry name" value="Chelatase"/>
    <property type="match status" value="1"/>
</dbReference>
<accession>A0ABN7YW38</accession>
<reference evidence="3 4" key="1">
    <citation type="submission" date="2021-08" db="EMBL/GenBank/DDBJ databases">
        <authorList>
            <person name="Peeters C."/>
        </authorList>
    </citation>
    <scope>NUCLEOTIDE SEQUENCE [LARGE SCALE GENOMIC DNA]</scope>
    <source>
        <strain evidence="3 4">LMG 21510</strain>
    </source>
</reference>
<keyword evidence="4" id="KW-1185">Reference proteome</keyword>
<evidence type="ECO:0000313" key="4">
    <source>
        <dbReference type="Proteomes" id="UP000721236"/>
    </source>
</evidence>
<keyword evidence="1" id="KW-0479">Metal-binding</keyword>
<dbReference type="Proteomes" id="UP000721236">
    <property type="component" value="Unassembled WGS sequence"/>
</dbReference>
<protein>
    <recommendedName>
        <fullName evidence="5">Cobalamin biosynthesis protein CbiX</fullName>
    </recommendedName>
</protein>
<organism evidence="3 4">
    <name type="scientific">Cupriavidus respiraculi</name>
    <dbReference type="NCBI Taxonomy" id="195930"/>
    <lineage>
        <taxon>Bacteria</taxon>
        <taxon>Pseudomonadati</taxon>
        <taxon>Pseudomonadota</taxon>
        <taxon>Betaproteobacteria</taxon>
        <taxon>Burkholderiales</taxon>
        <taxon>Burkholderiaceae</taxon>
        <taxon>Cupriavidus</taxon>
    </lineage>
</organism>
<name>A0ABN7YW38_9BURK</name>
<dbReference type="Pfam" id="PF01903">
    <property type="entry name" value="CbiX"/>
    <property type="match status" value="1"/>
</dbReference>
<dbReference type="PANTHER" id="PTHR33542">
    <property type="entry name" value="SIROHYDROCHLORIN FERROCHELATASE, CHLOROPLASTIC"/>
    <property type="match status" value="1"/>
</dbReference>
<dbReference type="Gene3D" id="3.40.50.1400">
    <property type="match status" value="1"/>
</dbReference>
<evidence type="ECO:0000313" key="3">
    <source>
        <dbReference type="EMBL" id="CAG9177458.1"/>
    </source>
</evidence>
<proteinExistence type="predicted"/>
<dbReference type="RefSeq" id="WP_224042793.1">
    <property type="nucleotide sequence ID" value="NZ_CAJZAH010000003.1"/>
</dbReference>
<evidence type="ECO:0000256" key="2">
    <source>
        <dbReference type="ARBA" id="ARBA00023239"/>
    </source>
</evidence>
<comment type="caution">
    <text evidence="3">The sequence shown here is derived from an EMBL/GenBank/DDBJ whole genome shotgun (WGS) entry which is preliminary data.</text>
</comment>
<dbReference type="PANTHER" id="PTHR33542:SF5">
    <property type="entry name" value="FERROCHELATASE CHE1"/>
    <property type="match status" value="1"/>
</dbReference>
<evidence type="ECO:0008006" key="5">
    <source>
        <dbReference type="Google" id="ProtNLM"/>
    </source>
</evidence>
<dbReference type="InterPro" id="IPR050963">
    <property type="entry name" value="Sirohydro_Cobaltochel/CbiX"/>
</dbReference>
<gene>
    <name evidence="3" type="ORF">LMG21510_03305</name>
</gene>
<dbReference type="InterPro" id="IPR002762">
    <property type="entry name" value="CbiX-like"/>
</dbReference>
<evidence type="ECO:0000256" key="1">
    <source>
        <dbReference type="ARBA" id="ARBA00022723"/>
    </source>
</evidence>